<dbReference type="EMBL" id="SLUN01000019">
    <property type="protein sequence ID" value="TCL64265.1"/>
    <property type="molecule type" value="Genomic_DNA"/>
</dbReference>
<reference evidence="9 10" key="1">
    <citation type="submission" date="2019-03" db="EMBL/GenBank/DDBJ databases">
        <title>Genomic Encyclopedia of Type Strains, Phase IV (KMG-IV): sequencing the most valuable type-strain genomes for metagenomic binning, comparative biology and taxonomic classification.</title>
        <authorList>
            <person name="Goeker M."/>
        </authorList>
    </citation>
    <scope>NUCLEOTIDE SEQUENCE [LARGE SCALE GENOMIC DNA]</scope>
    <source>
        <strain evidence="9 10">LX-B</strain>
    </source>
</reference>
<feature type="transmembrane region" description="Helical" evidence="8">
    <location>
        <begin position="218"/>
        <end position="247"/>
    </location>
</feature>
<dbReference type="PANTHER" id="PTHR34975:SF2">
    <property type="entry name" value="SPORE GERMINATION PROTEIN A2"/>
    <property type="match status" value="1"/>
</dbReference>
<keyword evidence="5 8" id="KW-0812">Transmembrane</keyword>
<keyword evidence="6 8" id="KW-1133">Transmembrane helix</keyword>
<dbReference type="PANTHER" id="PTHR34975">
    <property type="entry name" value="SPORE GERMINATION PROTEIN A2"/>
    <property type="match status" value="1"/>
</dbReference>
<evidence type="ECO:0000256" key="7">
    <source>
        <dbReference type="ARBA" id="ARBA00023136"/>
    </source>
</evidence>
<feature type="transmembrane region" description="Helical" evidence="8">
    <location>
        <begin position="140"/>
        <end position="161"/>
    </location>
</feature>
<feature type="transmembrane region" description="Helical" evidence="8">
    <location>
        <begin position="267"/>
        <end position="289"/>
    </location>
</feature>
<dbReference type="OrthoDB" id="1675410at2"/>
<evidence type="ECO:0000256" key="5">
    <source>
        <dbReference type="ARBA" id="ARBA00022692"/>
    </source>
</evidence>
<keyword evidence="3" id="KW-0813">Transport</keyword>
<evidence type="ECO:0000256" key="1">
    <source>
        <dbReference type="ARBA" id="ARBA00004141"/>
    </source>
</evidence>
<comment type="subcellular location">
    <subcellularLocation>
        <location evidence="1">Membrane</location>
        <topology evidence="1">Multi-pass membrane protein</topology>
    </subcellularLocation>
</comment>
<keyword evidence="10" id="KW-1185">Reference proteome</keyword>
<feature type="transmembrane region" description="Helical" evidence="8">
    <location>
        <begin position="301"/>
        <end position="320"/>
    </location>
</feature>
<feature type="transmembrane region" description="Helical" evidence="8">
    <location>
        <begin position="113"/>
        <end position="133"/>
    </location>
</feature>
<feature type="transmembrane region" description="Helical" evidence="8">
    <location>
        <begin position="332"/>
        <end position="355"/>
    </location>
</feature>
<keyword evidence="4" id="KW-0309">Germination</keyword>
<evidence type="ECO:0000256" key="3">
    <source>
        <dbReference type="ARBA" id="ARBA00022448"/>
    </source>
</evidence>
<keyword evidence="7 8" id="KW-0472">Membrane</keyword>
<dbReference type="Pfam" id="PF03845">
    <property type="entry name" value="Spore_permease"/>
    <property type="match status" value="1"/>
</dbReference>
<feature type="transmembrane region" description="Helical" evidence="8">
    <location>
        <begin position="38"/>
        <end position="59"/>
    </location>
</feature>
<protein>
    <submittedName>
        <fullName evidence="9">Spore germination protein KB</fullName>
    </submittedName>
</protein>
<dbReference type="GO" id="GO:0009847">
    <property type="term" value="P:spore germination"/>
    <property type="evidence" value="ECO:0007669"/>
    <property type="project" value="InterPro"/>
</dbReference>
<accession>A0A4R1RED1</accession>
<proteinExistence type="inferred from homology"/>
<dbReference type="Proteomes" id="UP000295008">
    <property type="component" value="Unassembled WGS sequence"/>
</dbReference>
<evidence type="ECO:0000256" key="8">
    <source>
        <dbReference type="SAM" id="Phobius"/>
    </source>
</evidence>
<dbReference type="InterPro" id="IPR004761">
    <property type="entry name" value="Spore_GerAB"/>
</dbReference>
<dbReference type="AlphaFoldDB" id="A0A4R1RED1"/>
<evidence type="ECO:0000313" key="10">
    <source>
        <dbReference type="Proteomes" id="UP000295008"/>
    </source>
</evidence>
<feature type="transmembrane region" description="Helical" evidence="8">
    <location>
        <begin position="12"/>
        <end position="32"/>
    </location>
</feature>
<dbReference type="GO" id="GO:0016020">
    <property type="term" value="C:membrane"/>
    <property type="evidence" value="ECO:0007669"/>
    <property type="project" value="UniProtKB-SubCell"/>
</dbReference>
<evidence type="ECO:0000256" key="2">
    <source>
        <dbReference type="ARBA" id="ARBA00007998"/>
    </source>
</evidence>
<evidence type="ECO:0000256" key="4">
    <source>
        <dbReference type="ARBA" id="ARBA00022544"/>
    </source>
</evidence>
<evidence type="ECO:0000313" key="9">
    <source>
        <dbReference type="EMBL" id="TCL64265.1"/>
    </source>
</evidence>
<sequence>MNLENGQINGRQLIFLIMGYILGSSVILPPGTEAGNSSWLAIFCGAGEGLIIAFIFTVLARRFPNQTAVQFNSIVYGPYLGSIVSVAFLWYIFNLGSIVTRNFTDFIGTVFMPETPTLIVGIAMIFAAAFAVYQGVEVIALSSVILVPLTVVFFLISYMLQINTFDLQNLLPFLDVPMEKFLGAAHGAATFPFAEIVVFLMIFPYLNPSKLSPMVEIAGISFSALVLSLSAVRTIAVLGNTAAIFTYPSFEALKLLNLPFFNARMEIIVGINFMTMGFLKITILYYGTVLGIAQLFGLRRYQILIIPVGILMLIFSMLNFNNIVENMEYARITYPIYALLFQAWFPLITLGIAMIRRQGGAKE</sequence>
<feature type="transmembrane region" description="Helical" evidence="8">
    <location>
        <begin position="181"/>
        <end position="206"/>
    </location>
</feature>
<evidence type="ECO:0000256" key="6">
    <source>
        <dbReference type="ARBA" id="ARBA00022989"/>
    </source>
</evidence>
<gene>
    <name evidence="9" type="ORF">EDC14_101971</name>
</gene>
<dbReference type="NCBIfam" id="TIGR00912">
    <property type="entry name" value="2A0309"/>
    <property type="match status" value="1"/>
</dbReference>
<feature type="transmembrane region" description="Helical" evidence="8">
    <location>
        <begin position="71"/>
        <end position="93"/>
    </location>
</feature>
<name>A0A4R1RED1_HYDET</name>
<organism evidence="9 10">
    <name type="scientific">Hydrogenispora ethanolica</name>
    <dbReference type="NCBI Taxonomy" id="1082276"/>
    <lineage>
        <taxon>Bacteria</taxon>
        <taxon>Bacillati</taxon>
        <taxon>Bacillota</taxon>
        <taxon>Hydrogenispora</taxon>
    </lineage>
</organism>
<comment type="caution">
    <text evidence="9">The sequence shown here is derived from an EMBL/GenBank/DDBJ whole genome shotgun (WGS) entry which is preliminary data.</text>
</comment>
<comment type="similarity">
    <text evidence="2">Belongs to the amino acid-polyamine-organocation (APC) superfamily. Spore germination protein (SGP) (TC 2.A.3.9) family.</text>
</comment>
<dbReference type="RefSeq" id="WP_132015212.1">
    <property type="nucleotide sequence ID" value="NZ_SLUN01000019.1"/>
</dbReference>